<comment type="caution">
    <text evidence="7">The sequence shown here is derived from an EMBL/GenBank/DDBJ whole genome shotgun (WGS) entry which is preliminary data.</text>
</comment>
<comment type="similarity">
    <text evidence="1 4">Belongs to the bacterial solute-binding protein 9 family.</text>
</comment>
<dbReference type="PRINTS" id="PR00690">
    <property type="entry name" value="ADHESNFAMILY"/>
</dbReference>
<feature type="signal peptide" evidence="6">
    <location>
        <begin position="1"/>
        <end position="20"/>
    </location>
</feature>
<evidence type="ECO:0000256" key="6">
    <source>
        <dbReference type="SAM" id="SignalP"/>
    </source>
</evidence>
<dbReference type="Gene3D" id="3.40.50.1980">
    <property type="entry name" value="Nitrogenase molybdenum iron protein domain"/>
    <property type="match status" value="2"/>
</dbReference>
<evidence type="ECO:0000256" key="3">
    <source>
        <dbReference type="ARBA" id="ARBA00022729"/>
    </source>
</evidence>
<accession>A0ABS1JA16</accession>
<feature type="region of interest" description="Disordered" evidence="5">
    <location>
        <begin position="116"/>
        <end position="140"/>
    </location>
</feature>
<dbReference type="InterPro" id="IPR050492">
    <property type="entry name" value="Bact_metal-bind_prot9"/>
</dbReference>
<dbReference type="SUPFAM" id="SSF53807">
    <property type="entry name" value="Helical backbone' metal receptor"/>
    <property type="match status" value="1"/>
</dbReference>
<dbReference type="RefSeq" id="WP_201634799.1">
    <property type="nucleotide sequence ID" value="NZ_JAEQNB010000003.1"/>
</dbReference>
<evidence type="ECO:0000256" key="4">
    <source>
        <dbReference type="RuleBase" id="RU003512"/>
    </source>
</evidence>
<evidence type="ECO:0000256" key="1">
    <source>
        <dbReference type="ARBA" id="ARBA00011028"/>
    </source>
</evidence>
<dbReference type="PRINTS" id="PR00691">
    <property type="entry name" value="ADHESINB"/>
</dbReference>
<dbReference type="PANTHER" id="PTHR42953">
    <property type="entry name" value="HIGH-AFFINITY ZINC UPTAKE SYSTEM PROTEIN ZNUA-RELATED"/>
    <property type="match status" value="1"/>
</dbReference>
<dbReference type="PROSITE" id="PS51257">
    <property type="entry name" value="PROKAR_LIPOPROTEIN"/>
    <property type="match status" value="1"/>
</dbReference>
<feature type="compositionally biased region" description="Basic and acidic residues" evidence="5">
    <location>
        <begin position="125"/>
        <end position="138"/>
    </location>
</feature>
<name>A0ABS1JA16_9BACL</name>
<dbReference type="CDD" id="cd01017">
    <property type="entry name" value="AdcA"/>
    <property type="match status" value="1"/>
</dbReference>
<dbReference type="PANTHER" id="PTHR42953:SF3">
    <property type="entry name" value="HIGH-AFFINITY ZINC UPTAKE SYSTEM PROTEIN ZNUA"/>
    <property type="match status" value="1"/>
</dbReference>
<dbReference type="EMBL" id="JAEQNB010000003">
    <property type="protein sequence ID" value="MBL0387113.1"/>
    <property type="molecule type" value="Genomic_DNA"/>
</dbReference>
<dbReference type="Proteomes" id="UP000602284">
    <property type="component" value="Unassembled WGS sequence"/>
</dbReference>
<evidence type="ECO:0000313" key="8">
    <source>
        <dbReference type="Proteomes" id="UP000602284"/>
    </source>
</evidence>
<organism evidence="7 8">
    <name type="scientific">Tumebacillus amylolyticus</name>
    <dbReference type="NCBI Taxonomy" id="2801339"/>
    <lineage>
        <taxon>Bacteria</taxon>
        <taxon>Bacillati</taxon>
        <taxon>Bacillota</taxon>
        <taxon>Bacilli</taxon>
        <taxon>Bacillales</taxon>
        <taxon>Alicyclobacillaceae</taxon>
        <taxon>Tumebacillus</taxon>
    </lineage>
</organism>
<gene>
    <name evidence="7" type="ORF">JJB07_10665</name>
</gene>
<dbReference type="InterPro" id="IPR006129">
    <property type="entry name" value="AdhesinB"/>
</dbReference>
<dbReference type="Pfam" id="PF01297">
    <property type="entry name" value="ZnuA"/>
    <property type="match status" value="1"/>
</dbReference>
<protein>
    <submittedName>
        <fullName evidence="7">Zinc ABC transporter substrate-binding protein</fullName>
    </submittedName>
</protein>
<dbReference type="InterPro" id="IPR006128">
    <property type="entry name" value="Lipoprotein_PsaA-like"/>
</dbReference>
<keyword evidence="2 4" id="KW-0813">Transport</keyword>
<dbReference type="InterPro" id="IPR006127">
    <property type="entry name" value="ZnuA-like"/>
</dbReference>
<keyword evidence="8" id="KW-1185">Reference proteome</keyword>
<feature type="chain" id="PRO_5047250303" evidence="6">
    <location>
        <begin position="21"/>
        <end position="312"/>
    </location>
</feature>
<keyword evidence="3 6" id="KW-0732">Signal</keyword>
<reference evidence="7 8" key="1">
    <citation type="submission" date="2021-01" db="EMBL/GenBank/DDBJ databases">
        <title>Tumebacillus sp. strain ITR2 16S ribosomal RNA gene Genome sequencing and assembly.</title>
        <authorList>
            <person name="Kang M."/>
        </authorList>
    </citation>
    <scope>NUCLEOTIDE SEQUENCE [LARGE SCALE GENOMIC DNA]</scope>
    <source>
        <strain evidence="7 8">ITR2</strain>
    </source>
</reference>
<sequence>MNRWKKVISLLALTALLATGCTTSTDAKASHKLKIVTTFYPMYDFAKHVAGDRADVTLLIPANVEPHDWEPTPQDLIKIQNADVFVYNGAGLEGWVDKTLQSLHRDNLKVVEASKGLPLLDGQEQEEHTDRSDEHPMDPHVWLDPVLAQQQVKVIQQALSDLDPANAAHYQDDAGSYIRQLQDVDNAYRDVTSNAPRKDFVTSHSAFGYLAKRYGLEQIPISGLNPDIEPTTTQVADVVKIARDRKTPVIYFESLVSPKIAEMVAQEIGCETAVLDPLEGLSEEEQAQHMDYVTVMERNLEALKKSLLIPPR</sequence>
<evidence type="ECO:0000256" key="5">
    <source>
        <dbReference type="SAM" id="MobiDB-lite"/>
    </source>
</evidence>
<proteinExistence type="inferred from homology"/>
<evidence type="ECO:0000313" key="7">
    <source>
        <dbReference type="EMBL" id="MBL0387113.1"/>
    </source>
</evidence>
<evidence type="ECO:0000256" key="2">
    <source>
        <dbReference type="ARBA" id="ARBA00022448"/>
    </source>
</evidence>